<keyword evidence="2" id="KW-1185">Reference proteome</keyword>
<dbReference type="InterPro" id="IPR055091">
    <property type="entry name" value="WelO5-like"/>
</dbReference>
<dbReference type="EMBL" id="CASHTH010004192">
    <property type="protein sequence ID" value="CAI8054538.1"/>
    <property type="molecule type" value="Genomic_DNA"/>
</dbReference>
<dbReference type="Proteomes" id="UP001174909">
    <property type="component" value="Unassembled WGS sequence"/>
</dbReference>
<comment type="caution">
    <text evidence="1">The sequence shown here is derived from an EMBL/GenBank/DDBJ whole genome shotgun (WGS) entry which is preliminary data.</text>
</comment>
<name>A0AA35TU63_GEOBA</name>
<protein>
    <recommendedName>
        <fullName evidence="3">Fe2OG dioxygenase domain-containing protein</fullName>
    </recommendedName>
</protein>
<evidence type="ECO:0008006" key="3">
    <source>
        <dbReference type="Google" id="ProtNLM"/>
    </source>
</evidence>
<evidence type="ECO:0000313" key="1">
    <source>
        <dbReference type="EMBL" id="CAI8054538.1"/>
    </source>
</evidence>
<reference evidence="1" key="1">
    <citation type="submission" date="2023-03" db="EMBL/GenBank/DDBJ databases">
        <authorList>
            <person name="Steffen K."/>
            <person name="Cardenas P."/>
        </authorList>
    </citation>
    <scope>NUCLEOTIDE SEQUENCE</scope>
</reference>
<gene>
    <name evidence="1" type="ORF">GBAR_LOCUS29756</name>
</gene>
<dbReference type="Pfam" id="PF22814">
    <property type="entry name" value="WelO5"/>
    <property type="match status" value="1"/>
</dbReference>
<sequence length="290" mass="32333">MAFSESWSVLEPDLETVFAHEADPLQALADARIAGIALRGAYNPDQCSELMQRFVERGMMRDPADSTPAENLPSRIDIGSSLVNRARGGLAVSDDPAENKEAFLQHSASTHELFSHLFDGFDNPVDTLYDCLSALTVNKEVKVAREPDGRLYGPAIFRVHYEGHAYSPHINHVAIDDNLFNFEVSRFTHQFAGLICIQNSVHDGDSPHAVIHRCTWSPEVQSHVSNGTYYEYAAQNKIEQQQIEVQQGDFYLFNSGCIHQVAAVEGNTPRTVLATFIGYSEEDDEIFVWA</sequence>
<accession>A0AA35TU63</accession>
<dbReference type="Gene3D" id="2.60.120.620">
    <property type="entry name" value="q2cbj1_9rhob like domain"/>
    <property type="match status" value="1"/>
</dbReference>
<evidence type="ECO:0000313" key="2">
    <source>
        <dbReference type="Proteomes" id="UP001174909"/>
    </source>
</evidence>
<proteinExistence type="predicted"/>
<organism evidence="1 2">
    <name type="scientific">Geodia barretti</name>
    <name type="common">Barrett's horny sponge</name>
    <dbReference type="NCBI Taxonomy" id="519541"/>
    <lineage>
        <taxon>Eukaryota</taxon>
        <taxon>Metazoa</taxon>
        <taxon>Porifera</taxon>
        <taxon>Demospongiae</taxon>
        <taxon>Heteroscleromorpha</taxon>
        <taxon>Tetractinellida</taxon>
        <taxon>Astrophorina</taxon>
        <taxon>Geodiidae</taxon>
        <taxon>Geodia</taxon>
    </lineage>
</organism>
<dbReference type="AlphaFoldDB" id="A0AA35TU63"/>